<organism evidence="1 2">
    <name type="scientific">Legionella dresdenensis</name>
    <dbReference type="NCBI Taxonomy" id="450200"/>
    <lineage>
        <taxon>Bacteria</taxon>
        <taxon>Pseudomonadati</taxon>
        <taxon>Pseudomonadota</taxon>
        <taxon>Gammaproteobacteria</taxon>
        <taxon>Legionellales</taxon>
        <taxon>Legionellaceae</taxon>
        <taxon>Legionella</taxon>
    </lineage>
</organism>
<dbReference type="RefSeq" id="WP_382342604.1">
    <property type="nucleotide sequence ID" value="NZ_JBHSAB010000014.1"/>
</dbReference>
<protein>
    <recommendedName>
        <fullName evidence="3">Coiled-coil protein</fullName>
    </recommendedName>
</protein>
<accession>A0ABV8CFM6</accession>
<evidence type="ECO:0000313" key="1">
    <source>
        <dbReference type="EMBL" id="MFC3908892.1"/>
    </source>
</evidence>
<sequence>MRINALINTLLARLPELEWQLAKLGTAFEPETLPRGLFRQPIDAPVFAYIDEIKAEIAVLADHGNRQAASFLAARINQKINVLVTICARYNQHNPAQHSPPGFILEQLATRKQQFELLEQAIKTLSSQRDAMLRRLQEPGSEKSTELHLNLQRELGDIEKRLTLAKEAYDKAK</sequence>
<evidence type="ECO:0008006" key="3">
    <source>
        <dbReference type="Google" id="ProtNLM"/>
    </source>
</evidence>
<dbReference type="Proteomes" id="UP001595758">
    <property type="component" value="Unassembled WGS sequence"/>
</dbReference>
<dbReference type="EMBL" id="JBHSAB010000014">
    <property type="protein sequence ID" value="MFC3908892.1"/>
    <property type="molecule type" value="Genomic_DNA"/>
</dbReference>
<gene>
    <name evidence="1" type="ORF">ACFORL_07355</name>
</gene>
<keyword evidence="2" id="KW-1185">Reference proteome</keyword>
<evidence type="ECO:0000313" key="2">
    <source>
        <dbReference type="Proteomes" id="UP001595758"/>
    </source>
</evidence>
<proteinExistence type="predicted"/>
<comment type="caution">
    <text evidence="1">The sequence shown here is derived from an EMBL/GenBank/DDBJ whole genome shotgun (WGS) entry which is preliminary data.</text>
</comment>
<name>A0ABV8CFM6_9GAMM</name>
<reference evidence="2" key="1">
    <citation type="journal article" date="2019" name="Int. J. Syst. Evol. Microbiol.">
        <title>The Global Catalogue of Microorganisms (GCM) 10K type strain sequencing project: providing services to taxonomists for standard genome sequencing and annotation.</title>
        <authorList>
            <consortium name="The Broad Institute Genomics Platform"/>
            <consortium name="The Broad Institute Genome Sequencing Center for Infectious Disease"/>
            <person name="Wu L."/>
            <person name="Ma J."/>
        </authorList>
    </citation>
    <scope>NUCLEOTIDE SEQUENCE [LARGE SCALE GENOMIC DNA]</scope>
    <source>
        <strain evidence="2">CCUG 59858</strain>
    </source>
</reference>